<organism evidence="2 3">
    <name type="scientific">Allomyces macrogynus (strain ATCC 38327)</name>
    <name type="common">Allomyces javanicus var. macrogynus</name>
    <dbReference type="NCBI Taxonomy" id="578462"/>
    <lineage>
        <taxon>Eukaryota</taxon>
        <taxon>Fungi</taxon>
        <taxon>Fungi incertae sedis</taxon>
        <taxon>Blastocladiomycota</taxon>
        <taxon>Blastocladiomycetes</taxon>
        <taxon>Blastocladiales</taxon>
        <taxon>Blastocladiaceae</taxon>
        <taxon>Allomyces</taxon>
    </lineage>
</organism>
<reference evidence="3" key="2">
    <citation type="submission" date="2009-11" db="EMBL/GenBank/DDBJ databases">
        <title>The Genome Sequence of Allomyces macrogynus strain ATCC 38327.</title>
        <authorList>
            <consortium name="The Broad Institute Genome Sequencing Platform"/>
            <person name="Russ C."/>
            <person name="Cuomo C."/>
            <person name="Shea T."/>
            <person name="Young S.K."/>
            <person name="Zeng Q."/>
            <person name="Koehrsen M."/>
            <person name="Haas B."/>
            <person name="Borodovsky M."/>
            <person name="Guigo R."/>
            <person name="Alvarado L."/>
            <person name="Berlin A."/>
            <person name="Borenstein D."/>
            <person name="Chen Z."/>
            <person name="Engels R."/>
            <person name="Freedman E."/>
            <person name="Gellesch M."/>
            <person name="Goldberg J."/>
            <person name="Griggs A."/>
            <person name="Gujja S."/>
            <person name="Heiman D."/>
            <person name="Hepburn T."/>
            <person name="Howarth C."/>
            <person name="Jen D."/>
            <person name="Larson L."/>
            <person name="Lewis B."/>
            <person name="Mehta T."/>
            <person name="Park D."/>
            <person name="Pearson M."/>
            <person name="Roberts A."/>
            <person name="Saif S."/>
            <person name="Shenoy N."/>
            <person name="Sisk P."/>
            <person name="Stolte C."/>
            <person name="Sykes S."/>
            <person name="Walk T."/>
            <person name="White J."/>
            <person name="Yandava C."/>
            <person name="Burger G."/>
            <person name="Gray M.W."/>
            <person name="Holland P.W.H."/>
            <person name="King N."/>
            <person name="Lang F.B.F."/>
            <person name="Roger A.J."/>
            <person name="Ruiz-Trillo I."/>
            <person name="Lander E."/>
            <person name="Nusbaum C."/>
        </authorList>
    </citation>
    <scope>NUCLEOTIDE SEQUENCE [LARGE SCALE GENOMIC DNA]</scope>
    <source>
        <strain evidence="3">ATCC 38327</strain>
    </source>
</reference>
<feature type="compositionally biased region" description="Low complexity" evidence="1">
    <location>
        <begin position="183"/>
        <end position="193"/>
    </location>
</feature>
<feature type="region of interest" description="Disordered" evidence="1">
    <location>
        <begin position="170"/>
        <end position="220"/>
    </location>
</feature>
<reference evidence="2 3" key="1">
    <citation type="submission" date="2009-11" db="EMBL/GenBank/DDBJ databases">
        <title>Annotation of Allomyces macrogynus ATCC 38327.</title>
        <authorList>
            <consortium name="The Broad Institute Genome Sequencing Platform"/>
            <person name="Russ C."/>
            <person name="Cuomo C."/>
            <person name="Burger G."/>
            <person name="Gray M.W."/>
            <person name="Holland P.W.H."/>
            <person name="King N."/>
            <person name="Lang F.B.F."/>
            <person name="Roger A.J."/>
            <person name="Ruiz-Trillo I."/>
            <person name="Young S.K."/>
            <person name="Zeng Q."/>
            <person name="Gargeya S."/>
            <person name="Fitzgerald M."/>
            <person name="Haas B."/>
            <person name="Abouelleil A."/>
            <person name="Alvarado L."/>
            <person name="Arachchi H.M."/>
            <person name="Berlin A."/>
            <person name="Chapman S.B."/>
            <person name="Gearin G."/>
            <person name="Goldberg J."/>
            <person name="Griggs A."/>
            <person name="Gujja S."/>
            <person name="Hansen M."/>
            <person name="Heiman D."/>
            <person name="Howarth C."/>
            <person name="Larimer J."/>
            <person name="Lui A."/>
            <person name="MacDonald P.J.P."/>
            <person name="McCowen C."/>
            <person name="Montmayeur A."/>
            <person name="Murphy C."/>
            <person name="Neiman D."/>
            <person name="Pearson M."/>
            <person name="Priest M."/>
            <person name="Roberts A."/>
            <person name="Saif S."/>
            <person name="Shea T."/>
            <person name="Sisk P."/>
            <person name="Stolte C."/>
            <person name="Sykes S."/>
            <person name="Wortman J."/>
            <person name="Nusbaum C."/>
            <person name="Birren B."/>
        </authorList>
    </citation>
    <scope>NUCLEOTIDE SEQUENCE [LARGE SCALE GENOMIC DNA]</scope>
    <source>
        <strain evidence="2 3">ATCC 38327</strain>
    </source>
</reference>
<dbReference type="AlphaFoldDB" id="A0A0L0SV88"/>
<feature type="region of interest" description="Disordered" evidence="1">
    <location>
        <begin position="1"/>
        <end position="34"/>
    </location>
</feature>
<evidence type="ECO:0000313" key="2">
    <source>
        <dbReference type="EMBL" id="KNE66432.1"/>
    </source>
</evidence>
<feature type="compositionally biased region" description="Low complexity" evidence="1">
    <location>
        <begin position="96"/>
        <end position="114"/>
    </location>
</feature>
<accession>A0A0L0SV88</accession>
<dbReference type="Proteomes" id="UP000054350">
    <property type="component" value="Unassembled WGS sequence"/>
</dbReference>
<feature type="compositionally biased region" description="Polar residues" evidence="1">
    <location>
        <begin position="194"/>
        <end position="210"/>
    </location>
</feature>
<feature type="region of interest" description="Disordered" evidence="1">
    <location>
        <begin position="249"/>
        <end position="320"/>
    </location>
</feature>
<sequence length="330" mass="34037">MRSADSSRSSSRCSAHSSLRRTNPVLDHRTTSPAAIVVDETDSSISLAASEIPSDTSIVLHNPPKIRSTTRPHPTSAAAILDQFRKPDDSPTPSVSTASRIASPAPASVAVPNEPSKDLVRDFSAFLNHMSDPSGVVQESGRSAMDKSIRDQSRSAVEILSSMCKTQSSAIATSVPVSRRRSGSPSKVSSQRSTGASERGNQSSAVTSAISEEHSCDEMSFGDVTSVIEEEGSDASAISESVVSSIASAASSGATSRGSKVVSDASGSRSAASSRLSSVRSRSSTSSSAVSARSEATRSDVTSEYTVDWFPPLAPDSGTVGCASFGNLAS</sequence>
<proteinExistence type="predicted"/>
<evidence type="ECO:0000256" key="1">
    <source>
        <dbReference type="SAM" id="MobiDB-lite"/>
    </source>
</evidence>
<feature type="compositionally biased region" description="Low complexity" evidence="1">
    <location>
        <begin position="1"/>
        <end position="21"/>
    </location>
</feature>
<feature type="compositionally biased region" description="Low complexity" evidence="1">
    <location>
        <begin position="249"/>
        <end position="294"/>
    </location>
</feature>
<keyword evidence="3" id="KW-1185">Reference proteome</keyword>
<name>A0A0L0SV88_ALLM3</name>
<protein>
    <submittedName>
        <fullName evidence="2">Uncharacterized protein</fullName>
    </submittedName>
</protein>
<gene>
    <name evidence="2" type="ORF">AMAG_11570</name>
</gene>
<evidence type="ECO:0000313" key="3">
    <source>
        <dbReference type="Proteomes" id="UP000054350"/>
    </source>
</evidence>
<dbReference type="VEuPathDB" id="FungiDB:AMAG_11570"/>
<feature type="region of interest" description="Disordered" evidence="1">
    <location>
        <begin position="84"/>
        <end position="114"/>
    </location>
</feature>
<dbReference type="EMBL" id="GG745350">
    <property type="protein sequence ID" value="KNE66432.1"/>
    <property type="molecule type" value="Genomic_DNA"/>
</dbReference>